<name>A0A0H3CQA1_ENTCC</name>
<protein>
    <submittedName>
        <fullName evidence="2">Uncharacterized protein</fullName>
    </submittedName>
</protein>
<dbReference type="EnsemblBacteria" id="ADF62681">
    <property type="protein sequence ID" value="ADF62681"/>
    <property type="gene ID" value="ECL_03145"/>
</dbReference>
<dbReference type="Proteomes" id="UP000002363">
    <property type="component" value="Chromosome"/>
</dbReference>
<evidence type="ECO:0000313" key="3">
    <source>
        <dbReference type="Proteomes" id="UP000002363"/>
    </source>
</evidence>
<dbReference type="STRING" id="716541.ECL_03145"/>
<evidence type="ECO:0000313" key="2">
    <source>
        <dbReference type="EMBL" id="ADF62681.1"/>
    </source>
</evidence>
<dbReference type="AlphaFoldDB" id="A0A0H3CQA1"/>
<keyword evidence="1" id="KW-0812">Transmembrane</keyword>
<dbReference type="eggNOG" id="ENOG502ZCFX">
    <property type="taxonomic scope" value="Bacteria"/>
</dbReference>
<feature type="transmembrane region" description="Helical" evidence="1">
    <location>
        <begin position="105"/>
        <end position="129"/>
    </location>
</feature>
<dbReference type="OrthoDB" id="6614634at2"/>
<dbReference type="KEGG" id="enc:ECL_03145"/>
<organism evidence="2 3">
    <name type="scientific">Enterobacter cloacae subsp. cloacae (strain ATCC 13047 / DSM 30054 / NBRC 13535 / NCTC 10005 / WDCM 00083 / NCDC 279-56)</name>
    <dbReference type="NCBI Taxonomy" id="716541"/>
    <lineage>
        <taxon>Bacteria</taxon>
        <taxon>Pseudomonadati</taxon>
        <taxon>Pseudomonadota</taxon>
        <taxon>Gammaproteobacteria</taxon>
        <taxon>Enterobacterales</taxon>
        <taxon>Enterobacteriaceae</taxon>
        <taxon>Enterobacter</taxon>
        <taxon>Enterobacter cloacae complex</taxon>
    </lineage>
</organism>
<sequence length="130" mass="14051">MFTLSDLIICGFAGLSLCCGIAVAFLSFLNKKRFSAICTLYKEKFGSLPAGSIIFDNADSIGFSSGYAAKINFIVNPLIFGKSSVDSTNDDVAFIKDLPPHLKNWFIVEYAFSALGLVSIVIAGAVLYFR</sequence>
<dbReference type="RefSeq" id="WP_013097670.1">
    <property type="nucleotide sequence ID" value="NC_014121.1"/>
</dbReference>
<keyword evidence="3" id="KW-1185">Reference proteome</keyword>
<accession>A0A0H3CQA1</accession>
<feature type="transmembrane region" description="Helical" evidence="1">
    <location>
        <begin position="6"/>
        <end position="29"/>
    </location>
</feature>
<proteinExistence type="predicted"/>
<dbReference type="EMBL" id="CP001918">
    <property type="protein sequence ID" value="ADF62681.1"/>
    <property type="molecule type" value="Genomic_DNA"/>
</dbReference>
<keyword evidence="1" id="KW-1133">Transmembrane helix</keyword>
<dbReference type="HOGENOM" id="CLU_155806_0_0_6"/>
<evidence type="ECO:0000256" key="1">
    <source>
        <dbReference type="SAM" id="Phobius"/>
    </source>
</evidence>
<keyword evidence="1" id="KW-0472">Membrane</keyword>
<gene>
    <name evidence="2" type="ordered locus">ECL_03145</name>
</gene>
<reference evidence="2 3" key="1">
    <citation type="journal article" date="2010" name="J. Bacteriol.">
        <title>Complete genome sequence of Enterobacter cloacae subsp. cloacae type strain ATCC 13047.</title>
        <authorList>
            <person name="Ren Y."/>
            <person name="Ren Y."/>
            <person name="Zhou Z."/>
            <person name="Guo X."/>
            <person name="Li Y."/>
            <person name="Feng L."/>
            <person name="Wang L."/>
        </authorList>
    </citation>
    <scope>NUCLEOTIDE SEQUENCE [LARGE SCALE GENOMIC DNA]</scope>
    <source>
        <strain evidence="3">ATCC 13047 / DSM 30054 / NBRC 13535 / NCTC 10005 / WDCM 00083 / NCDC 279-56</strain>
    </source>
</reference>